<comment type="caution">
    <text evidence="1">The sequence shown here is derived from an EMBL/GenBank/DDBJ whole genome shotgun (WGS) entry which is preliminary data.</text>
</comment>
<dbReference type="Gene3D" id="2.160.10.10">
    <property type="entry name" value="Hexapeptide repeat proteins"/>
    <property type="match status" value="1"/>
</dbReference>
<name>A0AAW8EPR6_VARPD</name>
<dbReference type="SUPFAM" id="SSF51161">
    <property type="entry name" value="Trimeric LpxA-like enzymes"/>
    <property type="match status" value="1"/>
</dbReference>
<sequence>MHRIYKFIWTLRAIFWKLIFRRFDMPGYIGPPAFIYGARRISIGKRVRIFPGLRAECHGSGELIIHENVSIGQNFHIICSSELHIESGCLISGDVFITDTDHSYVDVERPVFDQENMVASTKIGKNCFIGIGARIQAGTILGDGCIVGSNSVVRGVFANHSVIAGAPARIVKRYNLSSHEWERC</sequence>
<dbReference type="EMBL" id="JAUSRV010000021">
    <property type="protein sequence ID" value="MDP9975033.1"/>
    <property type="molecule type" value="Genomic_DNA"/>
</dbReference>
<evidence type="ECO:0000313" key="1">
    <source>
        <dbReference type="EMBL" id="MDP9975033.1"/>
    </source>
</evidence>
<dbReference type="Proteomes" id="UP001224845">
    <property type="component" value="Unassembled WGS sequence"/>
</dbReference>
<dbReference type="CDD" id="cd04647">
    <property type="entry name" value="LbH_MAT_like"/>
    <property type="match status" value="1"/>
</dbReference>
<dbReference type="RefSeq" id="WP_307597054.1">
    <property type="nucleotide sequence ID" value="NZ_JAUSRV010000021.1"/>
</dbReference>
<dbReference type="Pfam" id="PF00132">
    <property type="entry name" value="Hexapep"/>
    <property type="match status" value="1"/>
</dbReference>
<organism evidence="1 2">
    <name type="scientific">Variovorax paradoxus</name>
    <dbReference type="NCBI Taxonomy" id="34073"/>
    <lineage>
        <taxon>Bacteria</taxon>
        <taxon>Pseudomonadati</taxon>
        <taxon>Pseudomonadota</taxon>
        <taxon>Betaproteobacteria</taxon>
        <taxon>Burkholderiales</taxon>
        <taxon>Comamonadaceae</taxon>
        <taxon>Variovorax</taxon>
    </lineage>
</organism>
<evidence type="ECO:0000313" key="2">
    <source>
        <dbReference type="Proteomes" id="UP001224845"/>
    </source>
</evidence>
<proteinExistence type="predicted"/>
<dbReference type="AlphaFoldDB" id="A0AAW8EPR6"/>
<protein>
    <submittedName>
        <fullName evidence="1">Acetyltransferase-like isoleucine patch superfamily enzyme</fullName>
    </submittedName>
</protein>
<dbReference type="InterPro" id="IPR051159">
    <property type="entry name" value="Hexapeptide_acetyltransf"/>
</dbReference>
<dbReference type="InterPro" id="IPR001451">
    <property type="entry name" value="Hexapep"/>
</dbReference>
<accession>A0AAW8EPR6</accession>
<dbReference type="PANTHER" id="PTHR23416">
    <property type="entry name" value="SIALIC ACID SYNTHASE-RELATED"/>
    <property type="match status" value="1"/>
</dbReference>
<gene>
    <name evidence="1" type="ORF">J2W39_006317</name>
</gene>
<dbReference type="InterPro" id="IPR011004">
    <property type="entry name" value="Trimer_LpxA-like_sf"/>
</dbReference>
<reference evidence="1" key="1">
    <citation type="submission" date="2023-07" db="EMBL/GenBank/DDBJ databases">
        <title>Sorghum-associated microbial communities from plants grown in Nebraska, USA.</title>
        <authorList>
            <person name="Schachtman D."/>
        </authorList>
    </citation>
    <scope>NUCLEOTIDE SEQUENCE</scope>
    <source>
        <strain evidence="1">DS3315</strain>
    </source>
</reference>